<dbReference type="EMBL" id="FWEV01000205">
    <property type="protein sequence ID" value="SLM31196.1"/>
    <property type="molecule type" value="Genomic_DNA"/>
</dbReference>
<protein>
    <submittedName>
        <fullName evidence="1">Uncharacterized protein</fullName>
    </submittedName>
</protein>
<gene>
    <name evidence="1" type="ORF">MTBBW1_2830002</name>
</gene>
<sequence>MVKATRPVLRGVSEPVTALWGGNTPRLPDWDEIRHRISSNVKTPMTRISMWHFIIKVMSV</sequence>
<accession>A0A1W1HFI5</accession>
<evidence type="ECO:0000313" key="2">
    <source>
        <dbReference type="Proteomes" id="UP000191931"/>
    </source>
</evidence>
<proteinExistence type="predicted"/>
<reference evidence="1 2" key="1">
    <citation type="submission" date="2017-03" db="EMBL/GenBank/DDBJ databases">
        <authorList>
            <person name="Afonso C.L."/>
            <person name="Miller P.J."/>
            <person name="Scott M.A."/>
            <person name="Spackman E."/>
            <person name="Goraichik I."/>
            <person name="Dimitrov K.M."/>
            <person name="Suarez D.L."/>
            <person name="Swayne D.E."/>
        </authorList>
    </citation>
    <scope>NUCLEOTIDE SEQUENCE [LARGE SCALE GENOMIC DNA]</scope>
    <source>
        <strain evidence="1">PRJEB14757</strain>
    </source>
</reference>
<keyword evidence="2" id="KW-1185">Reference proteome</keyword>
<evidence type="ECO:0000313" key="1">
    <source>
        <dbReference type="EMBL" id="SLM31196.1"/>
    </source>
</evidence>
<dbReference type="Proteomes" id="UP000191931">
    <property type="component" value="Unassembled WGS sequence"/>
</dbReference>
<name>A0A1W1HFI5_9BACT</name>
<organism evidence="1 2">
    <name type="scientific">Desulfamplus magnetovallimortis</name>
    <dbReference type="NCBI Taxonomy" id="1246637"/>
    <lineage>
        <taxon>Bacteria</taxon>
        <taxon>Pseudomonadati</taxon>
        <taxon>Thermodesulfobacteriota</taxon>
        <taxon>Desulfobacteria</taxon>
        <taxon>Desulfobacterales</taxon>
        <taxon>Desulfobacteraceae</taxon>
        <taxon>Desulfamplus</taxon>
    </lineage>
</organism>
<dbReference type="AlphaFoldDB" id="A0A1W1HFI5"/>